<proteinExistence type="predicted"/>
<dbReference type="PROSITE" id="PS51318">
    <property type="entry name" value="TAT"/>
    <property type="match status" value="1"/>
</dbReference>
<dbReference type="Gene3D" id="2.30.180.10">
    <property type="entry name" value="FAS1 domain"/>
    <property type="match status" value="1"/>
</dbReference>
<feature type="domain" description="FAS1" evidence="2">
    <location>
        <begin position="39"/>
        <end position="196"/>
    </location>
</feature>
<keyword evidence="4" id="KW-1185">Reference proteome</keyword>
<dbReference type="SUPFAM" id="SSF82153">
    <property type="entry name" value="FAS1 domain"/>
    <property type="match status" value="1"/>
</dbReference>
<evidence type="ECO:0000259" key="2">
    <source>
        <dbReference type="PROSITE" id="PS50213"/>
    </source>
</evidence>
<comment type="caution">
    <text evidence="3">The sequence shown here is derived from an EMBL/GenBank/DDBJ whole genome shotgun (WGS) entry which is preliminary data.</text>
</comment>
<dbReference type="AlphaFoldDB" id="A0A542E2G9"/>
<dbReference type="InterPro" id="IPR000782">
    <property type="entry name" value="FAS1_domain"/>
</dbReference>
<evidence type="ECO:0000256" key="1">
    <source>
        <dbReference type="SAM" id="SignalP"/>
    </source>
</evidence>
<name>A0A542E2G9_9MICO</name>
<protein>
    <submittedName>
        <fullName evidence="3">Fasciclin domain-containing protein</fullName>
    </submittedName>
</protein>
<evidence type="ECO:0000313" key="3">
    <source>
        <dbReference type="EMBL" id="TQJ09434.1"/>
    </source>
</evidence>
<dbReference type="OrthoDB" id="3370067at2"/>
<dbReference type="InterPro" id="IPR006311">
    <property type="entry name" value="TAT_signal"/>
</dbReference>
<keyword evidence="1" id="KW-0732">Signal</keyword>
<feature type="chain" id="PRO_5022188346" evidence="1">
    <location>
        <begin position="27"/>
        <end position="219"/>
    </location>
</feature>
<dbReference type="EMBL" id="VFMN01000001">
    <property type="protein sequence ID" value="TQJ09434.1"/>
    <property type="molecule type" value="Genomic_DNA"/>
</dbReference>
<reference evidence="3 4" key="1">
    <citation type="submission" date="2019-06" db="EMBL/GenBank/DDBJ databases">
        <title>Sequencing the genomes of 1000 actinobacteria strains.</title>
        <authorList>
            <person name="Klenk H.-P."/>
        </authorList>
    </citation>
    <scope>NUCLEOTIDE SEQUENCE [LARGE SCALE GENOMIC DNA]</scope>
    <source>
        <strain evidence="3 4">DSM 18607</strain>
    </source>
</reference>
<organism evidence="3 4">
    <name type="scientific">Lapillicoccus jejuensis</name>
    <dbReference type="NCBI Taxonomy" id="402171"/>
    <lineage>
        <taxon>Bacteria</taxon>
        <taxon>Bacillati</taxon>
        <taxon>Actinomycetota</taxon>
        <taxon>Actinomycetes</taxon>
        <taxon>Micrococcales</taxon>
        <taxon>Intrasporangiaceae</taxon>
        <taxon>Lapillicoccus</taxon>
    </lineage>
</organism>
<feature type="signal peptide" evidence="1">
    <location>
        <begin position="1"/>
        <end position="26"/>
    </location>
</feature>
<dbReference type="InterPro" id="IPR036378">
    <property type="entry name" value="FAS1_dom_sf"/>
</dbReference>
<accession>A0A542E2G9</accession>
<dbReference type="RefSeq" id="WP_141848804.1">
    <property type="nucleotide sequence ID" value="NZ_BAAAPR010000014.1"/>
</dbReference>
<dbReference type="Proteomes" id="UP000317893">
    <property type="component" value="Unassembled WGS sequence"/>
</dbReference>
<sequence>MSLSVRRCLTASTALAVVAAAGVAGAATSSAAPSTSGTQSLVSVLMADGDTFDGNWDDYDILTQAVVAVLKAKPDSPVKVLADGTTPVTAFLPTDRAFQDLAKSLTGTTYHQERGVFNALVSAAGVDTIEAVLLYHVVPGATVTSADVLAKRTTKVNTALPEAGLTIATISAPYGVVRLRDLDTTSKDAYLIGSQLDINKGNKQIAHGITSVLRPIDLP</sequence>
<dbReference type="SMART" id="SM00554">
    <property type="entry name" value="FAS1"/>
    <property type="match status" value="1"/>
</dbReference>
<evidence type="ECO:0000313" key="4">
    <source>
        <dbReference type="Proteomes" id="UP000317893"/>
    </source>
</evidence>
<dbReference type="Pfam" id="PF02469">
    <property type="entry name" value="Fasciclin"/>
    <property type="match status" value="1"/>
</dbReference>
<gene>
    <name evidence="3" type="ORF">FB458_2546</name>
</gene>
<dbReference type="PROSITE" id="PS50213">
    <property type="entry name" value="FAS1"/>
    <property type="match status" value="1"/>
</dbReference>